<organism evidence="4 5">
    <name type="scientific">Nocardioides yefusunii</name>
    <dbReference type="NCBI Taxonomy" id="2500546"/>
    <lineage>
        <taxon>Bacteria</taxon>
        <taxon>Bacillati</taxon>
        <taxon>Actinomycetota</taxon>
        <taxon>Actinomycetes</taxon>
        <taxon>Propionibacteriales</taxon>
        <taxon>Nocardioidaceae</taxon>
        <taxon>Nocardioides</taxon>
    </lineage>
</organism>
<dbReference type="PANTHER" id="PTHR43877">
    <property type="entry name" value="AMINOALKYLPHOSPHONATE N-ACETYLTRANSFERASE-RELATED-RELATED"/>
    <property type="match status" value="1"/>
</dbReference>
<dbReference type="CDD" id="cd04301">
    <property type="entry name" value="NAT_SF"/>
    <property type="match status" value="1"/>
</dbReference>
<dbReference type="GO" id="GO:0016746">
    <property type="term" value="F:acyltransferase activity"/>
    <property type="evidence" value="ECO:0007669"/>
    <property type="project" value="UniProtKB-KW"/>
</dbReference>
<dbReference type="EC" id="2.3.-.-" evidence="4"/>
<evidence type="ECO:0000259" key="3">
    <source>
        <dbReference type="PROSITE" id="PS51186"/>
    </source>
</evidence>
<dbReference type="EMBL" id="JBHSQI010000003">
    <property type="protein sequence ID" value="MFC6153419.1"/>
    <property type="molecule type" value="Genomic_DNA"/>
</dbReference>
<evidence type="ECO:0000313" key="4">
    <source>
        <dbReference type="EMBL" id="MFC6153419.1"/>
    </source>
</evidence>
<evidence type="ECO:0000256" key="2">
    <source>
        <dbReference type="ARBA" id="ARBA00023315"/>
    </source>
</evidence>
<gene>
    <name evidence="4" type="ORF">ACFPWU_07025</name>
</gene>
<dbReference type="Gene3D" id="3.40.630.30">
    <property type="match status" value="1"/>
</dbReference>
<name>A0ABW1QXT2_9ACTN</name>
<keyword evidence="1 4" id="KW-0808">Transferase</keyword>
<dbReference type="PROSITE" id="PS51186">
    <property type="entry name" value="GNAT"/>
    <property type="match status" value="1"/>
</dbReference>
<dbReference type="InterPro" id="IPR050832">
    <property type="entry name" value="Bact_Acetyltransf"/>
</dbReference>
<dbReference type="SUPFAM" id="SSF55729">
    <property type="entry name" value="Acyl-CoA N-acyltransferases (Nat)"/>
    <property type="match status" value="1"/>
</dbReference>
<feature type="domain" description="N-acetyltransferase" evidence="3">
    <location>
        <begin position="1"/>
        <end position="146"/>
    </location>
</feature>
<accession>A0ABW1QXT2</accession>
<reference evidence="5" key="1">
    <citation type="journal article" date="2019" name="Int. J. Syst. Evol. Microbiol.">
        <title>The Global Catalogue of Microorganisms (GCM) 10K type strain sequencing project: providing services to taxonomists for standard genome sequencing and annotation.</title>
        <authorList>
            <consortium name="The Broad Institute Genomics Platform"/>
            <consortium name="The Broad Institute Genome Sequencing Center for Infectious Disease"/>
            <person name="Wu L."/>
            <person name="Ma J."/>
        </authorList>
    </citation>
    <scope>NUCLEOTIDE SEQUENCE [LARGE SCALE GENOMIC DNA]</scope>
    <source>
        <strain evidence="5">DFY28</strain>
    </source>
</reference>
<dbReference type="InterPro" id="IPR000182">
    <property type="entry name" value="GNAT_dom"/>
</dbReference>
<keyword evidence="5" id="KW-1185">Reference proteome</keyword>
<sequence>MAPGDAGELLTLQRACWAGEALTNPGVEVPALTETLDDVQAWGQEWTVLVAHRGGRLVAAGRGRLVTEEGRTAWEIGRLMVAPDLHGQGLGRWMLEAVETAAPAEATGFVLSTGARSQSNLKTYRKAGYRPTGESAGLVRLSKRRR</sequence>
<proteinExistence type="predicted"/>
<dbReference type="InterPro" id="IPR016181">
    <property type="entry name" value="Acyl_CoA_acyltransferase"/>
</dbReference>
<dbReference type="PANTHER" id="PTHR43877:SF2">
    <property type="entry name" value="AMINOALKYLPHOSPHONATE N-ACETYLTRANSFERASE-RELATED"/>
    <property type="match status" value="1"/>
</dbReference>
<evidence type="ECO:0000313" key="5">
    <source>
        <dbReference type="Proteomes" id="UP001596098"/>
    </source>
</evidence>
<dbReference type="RefSeq" id="WP_239022308.1">
    <property type="nucleotide sequence ID" value="NZ_CP034929.1"/>
</dbReference>
<keyword evidence="2 4" id="KW-0012">Acyltransferase</keyword>
<evidence type="ECO:0000256" key="1">
    <source>
        <dbReference type="ARBA" id="ARBA00022679"/>
    </source>
</evidence>
<dbReference type="Pfam" id="PF13508">
    <property type="entry name" value="Acetyltransf_7"/>
    <property type="match status" value="1"/>
</dbReference>
<dbReference type="Proteomes" id="UP001596098">
    <property type="component" value="Unassembled WGS sequence"/>
</dbReference>
<comment type="caution">
    <text evidence="4">The sequence shown here is derived from an EMBL/GenBank/DDBJ whole genome shotgun (WGS) entry which is preliminary data.</text>
</comment>
<protein>
    <submittedName>
        <fullName evidence="4">GNAT family N-acetyltransferase</fullName>
        <ecNumber evidence="4">2.3.-.-</ecNumber>
    </submittedName>
</protein>